<reference evidence="7 8" key="1">
    <citation type="journal article" date="2014" name="Int. J. Syst. Evol. Microbiol.">
        <title>Complete genome sequence of Corynebacterium casei LMG S-19264T (=DSM 44701T), isolated from a smear-ripened cheese.</title>
        <authorList>
            <consortium name="US DOE Joint Genome Institute (JGI-PGF)"/>
            <person name="Walter F."/>
            <person name="Albersmeier A."/>
            <person name="Kalinowski J."/>
            <person name="Ruckert C."/>
        </authorList>
    </citation>
    <scope>NUCLEOTIDE SEQUENCE [LARGE SCALE GENOMIC DNA]</scope>
    <source>
        <strain evidence="7 8">NBRC 112785</strain>
    </source>
</reference>
<evidence type="ECO:0000313" key="6">
    <source>
        <dbReference type="EMBL" id="GLS83882.1"/>
    </source>
</evidence>
<evidence type="ECO:0000313" key="7">
    <source>
        <dbReference type="EMBL" id="GLS84009.1"/>
    </source>
</evidence>
<dbReference type="Proteomes" id="UP001157439">
    <property type="component" value="Unassembled WGS sequence"/>
</dbReference>
<organism evidence="7 8">
    <name type="scientific">Paraferrimonas haliotis</name>
    <dbReference type="NCBI Taxonomy" id="2013866"/>
    <lineage>
        <taxon>Bacteria</taxon>
        <taxon>Pseudomonadati</taxon>
        <taxon>Pseudomonadota</taxon>
        <taxon>Gammaproteobacteria</taxon>
        <taxon>Alteromonadales</taxon>
        <taxon>Ferrimonadaceae</taxon>
        <taxon>Paraferrimonas</taxon>
    </lineage>
</organism>
<evidence type="ECO:0000256" key="2">
    <source>
        <dbReference type="ARBA" id="ARBA00022771"/>
    </source>
</evidence>
<dbReference type="Pfam" id="PF01258">
    <property type="entry name" value="zf-dskA_traR"/>
    <property type="match status" value="1"/>
</dbReference>
<dbReference type="GO" id="GO:0008270">
    <property type="term" value="F:zinc ion binding"/>
    <property type="evidence" value="ECO:0007669"/>
    <property type="project" value="UniProtKB-KW"/>
</dbReference>
<dbReference type="RefSeq" id="WP_095498498.1">
    <property type="nucleotide sequence ID" value="NZ_BSPO01000003.1"/>
</dbReference>
<keyword evidence="1" id="KW-0479">Metal-binding</keyword>
<proteinExistence type="predicted"/>
<evidence type="ECO:0000259" key="5">
    <source>
        <dbReference type="Pfam" id="PF01258"/>
    </source>
</evidence>
<comment type="caution">
    <text evidence="7">The sequence shown here is derived from an EMBL/GenBank/DDBJ whole genome shotgun (WGS) entry which is preliminary data.</text>
</comment>
<dbReference type="EMBL" id="BSPO01000003">
    <property type="protein sequence ID" value="GLS83882.1"/>
    <property type="molecule type" value="Genomic_DNA"/>
</dbReference>
<dbReference type="Gene3D" id="1.20.120.910">
    <property type="entry name" value="DksA, coiled-coil domain"/>
    <property type="match status" value="1"/>
</dbReference>
<evidence type="ECO:0000256" key="3">
    <source>
        <dbReference type="ARBA" id="ARBA00022833"/>
    </source>
</evidence>
<reference evidence="7" key="2">
    <citation type="submission" date="2023-01" db="EMBL/GenBank/DDBJ databases">
        <title>Draft genome sequence of Paraferrimonas haliotis strain NBRC 112785.</title>
        <authorList>
            <person name="Sun Q."/>
            <person name="Mori K."/>
        </authorList>
    </citation>
    <scope>NUCLEOTIDE SEQUENCE</scope>
    <source>
        <strain evidence="7">NBRC 112785</strain>
    </source>
</reference>
<feature type="zinc finger region" description="dksA C4-type" evidence="4">
    <location>
        <begin position="78"/>
        <end position="102"/>
    </location>
</feature>
<gene>
    <name evidence="6" type="ORF">GCM10007894_18590</name>
    <name evidence="7" type="ORF">GCM10007894_19860</name>
</gene>
<dbReference type="InterPro" id="IPR000962">
    <property type="entry name" value="Znf_DskA_TraR"/>
</dbReference>
<evidence type="ECO:0000256" key="1">
    <source>
        <dbReference type="ARBA" id="ARBA00022723"/>
    </source>
</evidence>
<evidence type="ECO:0000256" key="4">
    <source>
        <dbReference type="PROSITE-ProRule" id="PRU00510"/>
    </source>
</evidence>
<dbReference type="PROSITE" id="PS51128">
    <property type="entry name" value="ZF_DKSA_2"/>
    <property type="match status" value="1"/>
</dbReference>
<sequence>MKVEIAHQLLRQHSEQVIAQLVDSLSAQQIAAIRALKPDEQFTAISAYRQALSPEQIKRVVDLEAAWFQYQQGVFTLCADCEEPIEDELLMANPTAQRCAHCHAHYLQQRSPALPLCEL</sequence>
<name>A0AA37TVX6_9GAMM</name>
<evidence type="ECO:0000313" key="8">
    <source>
        <dbReference type="Proteomes" id="UP001157439"/>
    </source>
</evidence>
<accession>A0AA37TVX6</accession>
<keyword evidence="8" id="KW-1185">Reference proteome</keyword>
<dbReference type="AlphaFoldDB" id="A0AA37TVX6"/>
<keyword evidence="2" id="KW-0863">Zinc-finger</keyword>
<protein>
    <recommendedName>
        <fullName evidence="5">Zinc finger DksA/TraR C4-type domain-containing protein</fullName>
    </recommendedName>
</protein>
<keyword evidence="3" id="KW-0862">Zinc</keyword>
<dbReference type="EMBL" id="BSPO01000003">
    <property type="protein sequence ID" value="GLS84009.1"/>
    <property type="molecule type" value="Genomic_DNA"/>
</dbReference>
<feature type="domain" description="Zinc finger DksA/TraR C4-type" evidence="5">
    <location>
        <begin position="75"/>
        <end position="104"/>
    </location>
</feature>